<dbReference type="RefSeq" id="WP_377941739.1">
    <property type="nucleotide sequence ID" value="NZ_JBHUCX010000014.1"/>
</dbReference>
<protein>
    <submittedName>
        <fullName evidence="5">GntR family transcriptional regulator</fullName>
    </submittedName>
</protein>
<name>A0ABW4JD96_9BACL</name>
<dbReference type="PANTHER" id="PTHR43537:SF5">
    <property type="entry name" value="UXU OPERON TRANSCRIPTIONAL REGULATOR"/>
    <property type="match status" value="1"/>
</dbReference>
<dbReference type="SMART" id="SM00345">
    <property type="entry name" value="HTH_GNTR"/>
    <property type="match status" value="1"/>
</dbReference>
<dbReference type="InterPro" id="IPR036390">
    <property type="entry name" value="WH_DNA-bd_sf"/>
</dbReference>
<reference evidence="6" key="1">
    <citation type="journal article" date="2019" name="Int. J. Syst. Evol. Microbiol.">
        <title>The Global Catalogue of Microorganisms (GCM) 10K type strain sequencing project: providing services to taxonomists for standard genome sequencing and annotation.</title>
        <authorList>
            <consortium name="The Broad Institute Genomics Platform"/>
            <consortium name="The Broad Institute Genome Sequencing Center for Infectious Disease"/>
            <person name="Wu L."/>
            <person name="Ma J."/>
        </authorList>
    </citation>
    <scope>NUCLEOTIDE SEQUENCE [LARGE SCALE GENOMIC DNA]</scope>
    <source>
        <strain evidence="6">CGMCC 1.12286</strain>
    </source>
</reference>
<dbReference type="Pfam" id="PF00392">
    <property type="entry name" value="GntR"/>
    <property type="match status" value="1"/>
</dbReference>
<dbReference type="SMART" id="SM00895">
    <property type="entry name" value="FCD"/>
    <property type="match status" value="1"/>
</dbReference>
<dbReference type="Proteomes" id="UP001597079">
    <property type="component" value="Unassembled WGS sequence"/>
</dbReference>
<feature type="domain" description="HTH gntR-type" evidence="4">
    <location>
        <begin position="12"/>
        <end position="79"/>
    </location>
</feature>
<dbReference type="EMBL" id="JBHUCX010000014">
    <property type="protein sequence ID" value="MFD1674044.1"/>
    <property type="molecule type" value="Genomic_DNA"/>
</dbReference>
<dbReference type="InterPro" id="IPR036388">
    <property type="entry name" value="WH-like_DNA-bd_sf"/>
</dbReference>
<dbReference type="CDD" id="cd07377">
    <property type="entry name" value="WHTH_GntR"/>
    <property type="match status" value="1"/>
</dbReference>
<dbReference type="InterPro" id="IPR008920">
    <property type="entry name" value="TF_FadR/GntR_C"/>
</dbReference>
<proteinExistence type="predicted"/>
<keyword evidence="1" id="KW-0805">Transcription regulation</keyword>
<sequence length="230" mass="27041">MNVFGKSKPSYNTKQEFIYQILRDAIMHCKLPPGHRLVIQDISAEYHVSPIPIREALRLLDSEHLVEHRPHIGTVVSPITSSSIEEIFTIKEALEIVAIRMAVEKMNLDEIAELERIVGRMEVSISEKRYEEWGDLNALFHETIALTANMPMLRETYQHIIDRWNRVRRYFFKDVLLHTIYHSQEEHYTILESVKRRDSEKAENLVKKHNRNALRNYMEHLAKQALDGSQ</sequence>
<evidence type="ECO:0000256" key="2">
    <source>
        <dbReference type="ARBA" id="ARBA00023125"/>
    </source>
</evidence>
<keyword evidence="3" id="KW-0804">Transcription</keyword>
<evidence type="ECO:0000313" key="5">
    <source>
        <dbReference type="EMBL" id="MFD1674044.1"/>
    </source>
</evidence>
<evidence type="ECO:0000256" key="1">
    <source>
        <dbReference type="ARBA" id="ARBA00023015"/>
    </source>
</evidence>
<dbReference type="InterPro" id="IPR011711">
    <property type="entry name" value="GntR_C"/>
</dbReference>
<dbReference type="PROSITE" id="PS50949">
    <property type="entry name" value="HTH_GNTR"/>
    <property type="match status" value="1"/>
</dbReference>
<keyword evidence="6" id="KW-1185">Reference proteome</keyword>
<accession>A0ABW4JD96</accession>
<dbReference type="InterPro" id="IPR000524">
    <property type="entry name" value="Tscrpt_reg_HTH_GntR"/>
</dbReference>
<dbReference type="SUPFAM" id="SSF46785">
    <property type="entry name" value="Winged helix' DNA-binding domain"/>
    <property type="match status" value="1"/>
</dbReference>
<keyword evidence="2" id="KW-0238">DNA-binding</keyword>
<evidence type="ECO:0000313" key="6">
    <source>
        <dbReference type="Proteomes" id="UP001597079"/>
    </source>
</evidence>
<dbReference type="Gene3D" id="1.10.10.10">
    <property type="entry name" value="Winged helix-like DNA-binding domain superfamily/Winged helix DNA-binding domain"/>
    <property type="match status" value="1"/>
</dbReference>
<dbReference type="Gene3D" id="1.20.120.530">
    <property type="entry name" value="GntR ligand-binding domain-like"/>
    <property type="match status" value="1"/>
</dbReference>
<dbReference type="Pfam" id="PF07729">
    <property type="entry name" value="FCD"/>
    <property type="match status" value="1"/>
</dbReference>
<evidence type="ECO:0000256" key="3">
    <source>
        <dbReference type="ARBA" id="ARBA00023163"/>
    </source>
</evidence>
<dbReference type="PANTHER" id="PTHR43537">
    <property type="entry name" value="TRANSCRIPTIONAL REGULATOR, GNTR FAMILY"/>
    <property type="match status" value="1"/>
</dbReference>
<evidence type="ECO:0000259" key="4">
    <source>
        <dbReference type="PROSITE" id="PS50949"/>
    </source>
</evidence>
<organism evidence="5 6">
    <name type="scientific">Alicyclobacillus fodiniaquatilis</name>
    <dbReference type="NCBI Taxonomy" id="1661150"/>
    <lineage>
        <taxon>Bacteria</taxon>
        <taxon>Bacillati</taxon>
        <taxon>Bacillota</taxon>
        <taxon>Bacilli</taxon>
        <taxon>Bacillales</taxon>
        <taxon>Alicyclobacillaceae</taxon>
        <taxon>Alicyclobacillus</taxon>
    </lineage>
</organism>
<comment type="caution">
    <text evidence="5">The sequence shown here is derived from an EMBL/GenBank/DDBJ whole genome shotgun (WGS) entry which is preliminary data.</text>
</comment>
<gene>
    <name evidence="5" type="ORF">ACFSB2_04880</name>
</gene>
<dbReference type="SUPFAM" id="SSF48008">
    <property type="entry name" value="GntR ligand-binding domain-like"/>
    <property type="match status" value="1"/>
</dbReference>